<gene>
    <name evidence="2" type="ORF">MGAL_10B025591</name>
</gene>
<evidence type="ECO:0000259" key="1">
    <source>
        <dbReference type="PROSITE" id="PS50871"/>
    </source>
</evidence>
<dbReference type="Proteomes" id="UP000596742">
    <property type="component" value="Unassembled WGS sequence"/>
</dbReference>
<evidence type="ECO:0000313" key="3">
    <source>
        <dbReference type="Proteomes" id="UP000596742"/>
    </source>
</evidence>
<organism evidence="2 3">
    <name type="scientific">Mytilus galloprovincialis</name>
    <name type="common">Mediterranean mussel</name>
    <dbReference type="NCBI Taxonomy" id="29158"/>
    <lineage>
        <taxon>Eukaryota</taxon>
        <taxon>Metazoa</taxon>
        <taxon>Spiralia</taxon>
        <taxon>Lophotrochozoa</taxon>
        <taxon>Mollusca</taxon>
        <taxon>Bivalvia</taxon>
        <taxon>Autobranchia</taxon>
        <taxon>Pteriomorphia</taxon>
        <taxon>Mytilida</taxon>
        <taxon>Mytiloidea</taxon>
        <taxon>Mytilidae</taxon>
        <taxon>Mytilinae</taxon>
        <taxon>Mytilus</taxon>
    </lineage>
</organism>
<proteinExistence type="predicted"/>
<dbReference type="Gene3D" id="2.60.120.40">
    <property type="match status" value="1"/>
</dbReference>
<dbReference type="EMBL" id="UYJE01010094">
    <property type="protein sequence ID" value="VDI79695.1"/>
    <property type="molecule type" value="Genomic_DNA"/>
</dbReference>
<protein>
    <recommendedName>
        <fullName evidence="1">C1q domain-containing protein</fullName>
    </recommendedName>
</protein>
<keyword evidence="3" id="KW-1185">Reference proteome</keyword>
<dbReference type="AlphaFoldDB" id="A0A8B6HI75"/>
<comment type="caution">
    <text evidence="2">The sequence shown here is derived from an EMBL/GenBank/DDBJ whole genome shotgun (WGS) entry which is preliminary data.</text>
</comment>
<evidence type="ECO:0000313" key="2">
    <source>
        <dbReference type="EMBL" id="VDI79695.1"/>
    </source>
</evidence>
<dbReference type="OrthoDB" id="10071402at2759"/>
<accession>A0A8B6HI75</accession>
<name>A0A8B6HI75_MYTGA</name>
<dbReference type="SUPFAM" id="SSF49842">
    <property type="entry name" value="TNF-like"/>
    <property type="match status" value="1"/>
</dbReference>
<sequence>MEINLLKVYFGNGDTWGVGTQAIVVQMNAGDNVWIRVDDNANANDGNIRVFGCNWSPFSGFWLQ</sequence>
<dbReference type="InterPro" id="IPR001073">
    <property type="entry name" value="C1q_dom"/>
</dbReference>
<reference evidence="2" key="1">
    <citation type="submission" date="2018-11" db="EMBL/GenBank/DDBJ databases">
        <authorList>
            <person name="Alioto T."/>
            <person name="Alioto T."/>
        </authorList>
    </citation>
    <scope>NUCLEOTIDE SEQUENCE</scope>
</reference>
<dbReference type="InterPro" id="IPR008983">
    <property type="entry name" value="Tumour_necrosis_fac-like_dom"/>
</dbReference>
<feature type="domain" description="C1q" evidence="1">
    <location>
        <begin position="1"/>
        <end position="64"/>
    </location>
</feature>
<dbReference type="PROSITE" id="PS50871">
    <property type="entry name" value="C1Q"/>
    <property type="match status" value="1"/>
</dbReference>